<protein>
    <submittedName>
        <fullName evidence="2">Putative erlin-2-B-like</fullName>
    </submittedName>
</protein>
<keyword evidence="1" id="KW-0812">Transmembrane</keyword>
<proteinExistence type="predicted"/>
<dbReference type="AlphaFoldDB" id="A0A3M7SWI5"/>
<keyword evidence="3" id="KW-1185">Reference proteome</keyword>
<dbReference type="Proteomes" id="UP000276133">
    <property type="component" value="Unassembled WGS sequence"/>
</dbReference>
<organism evidence="2 3">
    <name type="scientific">Brachionus plicatilis</name>
    <name type="common">Marine rotifer</name>
    <name type="synonym">Brachionus muelleri</name>
    <dbReference type="NCBI Taxonomy" id="10195"/>
    <lineage>
        <taxon>Eukaryota</taxon>
        <taxon>Metazoa</taxon>
        <taxon>Spiralia</taxon>
        <taxon>Gnathifera</taxon>
        <taxon>Rotifera</taxon>
        <taxon>Eurotatoria</taxon>
        <taxon>Monogononta</taxon>
        <taxon>Pseudotrocha</taxon>
        <taxon>Ploima</taxon>
        <taxon>Brachionidae</taxon>
        <taxon>Brachionus</taxon>
    </lineage>
</organism>
<accession>A0A3M7SWI5</accession>
<name>A0A3M7SWI5_BRAPC</name>
<evidence type="ECO:0000313" key="3">
    <source>
        <dbReference type="Proteomes" id="UP000276133"/>
    </source>
</evidence>
<keyword evidence="1" id="KW-0472">Membrane</keyword>
<dbReference type="OrthoDB" id="10025891at2759"/>
<dbReference type="EMBL" id="REGN01000696">
    <property type="protein sequence ID" value="RNA39940.1"/>
    <property type="molecule type" value="Genomic_DNA"/>
</dbReference>
<feature type="transmembrane region" description="Helical" evidence="1">
    <location>
        <begin position="77"/>
        <end position="96"/>
    </location>
</feature>
<keyword evidence="1" id="KW-1133">Transmembrane helix</keyword>
<gene>
    <name evidence="2" type="ORF">BpHYR1_030964</name>
</gene>
<sequence length="113" mass="13363">MHFPAKLQMNPANVPKARPIEDCWRNLKAKVYESDWKAKKFKGSECENGVLNVMYFLKELNFIKVKLKSRHGLVYSVYVYSVILEIMFQSNAVALMQKWCKSGRDIFTNYKRY</sequence>
<reference evidence="2 3" key="1">
    <citation type="journal article" date="2018" name="Sci. Rep.">
        <title>Genomic signatures of local adaptation to the degree of environmental predictability in rotifers.</title>
        <authorList>
            <person name="Franch-Gras L."/>
            <person name="Hahn C."/>
            <person name="Garcia-Roger E.M."/>
            <person name="Carmona M.J."/>
            <person name="Serra M."/>
            <person name="Gomez A."/>
        </authorList>
    </citation>
    <scope>NUCLEOTIDE SEQUENCE [LARGE SCALE GENOMIC DNA]</scope>
    <source>
        <strain evidence="2">HYR1</strain>
    </source>
</reference>
<evidence type="ECO:0000256" key="1">
    <source>
        <dbReference type="SAM" id="Phobius"/>
    </source>
</evidence>
<comment type="caution">
    <text evidence="2">The sequence shown here is derived from an EMBL/GenBank/DDBJ whole genome shotgun (WGS) entry which is preliminary data.</text>
</comment>
<evidence type="ECO:0000313" key="2">
    <source>
        <dbReference type="EMBL" id="RNA39940.1"/>
    </source>
</evidence>